<accession>A0A6N8J5R2</accession>
<dbReference type="RefSeq" id="WP_157298891.1">
    <property type="nucleotide sequence ID" value="NZ_BAAAZB010000005.1"/>
</dbReference>
<protein>
    <submittedName>
        <fullName evidence="1">Uncharacterized protein</fullName>
    </submittedName>
</protein>
<name>A0A6N8J5R2_9BACT</name>
<gene>
    <name evidence="1" type="ORF">GO495_06700</name>
</gene>
<evidence type="ECO:0000313" key="2">
    <source>
        <dbReference type="Proteomes" id="UP000468388"/>
    </source>
</evidence>
<proteinExistence type="predicted"/>
<comment type="caution">
    <text evidence="1">The sequence shown here is derived from an EMBL/GenBank/DDBJ whole genome shotgun (WGS) entry which is preliminary data.</text>
</comment>
<organism evidence="1 2">
    <name type="scientific">Chitinophaga oryziterrae</name>
    <dbReference type="NCBI Taxonomy" id="1031224"/>
    <lineage>
        <taxon>Bacteria</taxon>
        <taxon>Pseudomonadati</taxon>
        <taxon>Bacteroidota</taxon>
        <taxon>Chitinophagia</taxon>
        <taxon>Chitinophagales</taxon>
        <taxon>Chitinophagaceae</taxon>
        <taxon>Chitinophaga</taxon>
    </lineage>
</organism>
<dbReference type="AlphaFoldDB" id="A0A6N8J5R2"/>
<evidence type="ECO:0000313" key="1">
    <source>
        <dbReference type="EMBL" id="MVT40264.1"/>
    </source>
</evidence>
<dbReference type="EMBL" id="WRXO01000001">
    <property type="protein sequence ID" value="MVT40264.1"/>
    <property type="molecule type" value="Genomic_DNA"/>
</dbReference>
<dbReference type="Proteomes" id="UP000468388">
    <property type="component" value="Unassembled WGS sequence"/>
</dbReference>
<keyword evidence="2" id="KW-1185">Reference proteome</keyword>
<reference evidence="1 2" key="1">
    <citation type="submission" date="2019-12" db="EMBL/GenBank/DDBJ databases">
        <title>The draft genomic sequence of strain Chitinophaga oryziterrae JCM 16595.</title>
        <authorList>
            <person name="Zhang X."/>
        </authorList>
    </citation>
    <scope>NUCLEOTIDE SEQUENCE [LARGE SCALE GENOMIC DNA]</scope>
    <source>
        <strain evidence="1 2">JCM 16595</strain>
    </source>
</reference>
<sequence length="140" mass="16300">MRIQFNPSVYFDRSVEGWTVEVTGLETAFTTEESIKGKIIASDKKGWFDTDKLYLDCKIRTGQIPEKVYTLFTLNPNGTATSLEVVEHSQKWAIDFWDEIKAFFAKNEFADDELIDSNHPIYRFSDFELINEVNRRGIFL</sequence>
<dbReference type="OrthoDB" id="456045at2"/>